<dbReference type="InterPro" id="IPR007511">
    <property type="entry name" value="DUF501"/>
</dbReference>
<reference evidence="1 2" key="1">
    <citation type="submission" date="2018-05" db="EMBL/GenBank/DDBJ databases">
        <title>Genomic Encyclopedia of Type Strains, Phase IV (KMG-IV): sequencing the most valuable type-strain genomes for metagenomic binning, comparative biology and taxonomic classification.</title>
        <authorList>
            <person name="Goeker M."/>
        </authorList>
    </citation>
    <scope>NUCLEOTIDE SEQUENCE [LARGE SCALE GENOMIC DNA]</scope>
    <source>
        <strain evidence="1 2">DSM 24906</strain>
    </source>
</reference>
<evidence type="ECO:0000313" key="2">
    <source>
        <dbReference type="Proteomes" id="UP000245921"/>
    </source>
</evidence>
<dbReference type="EMBL" id="QGGI01000024">
    <property type="protein sequence ID" value="PWJ87410.1"/>
    <property type="molecule type" value="Genomic_DNA"/>
</dbReference>
<dbReference type="PANTHER" id="PTHR37163">
    <property type="entry name" value="CONSERVED PROTEIN"/>
    <property type="match status" value="1"/>
</dbReference>
<dbReference type="PANTHER" id="PTHR37163:SF1">
    <property type="entry name" value="DUF501 DOMAIN-CONTAINING PROTEIN"/>
    <property type="match status" value="1"/>
</dbReference>
<gene>
    <name evidence="1" type="ORF">C7380_12421</name>
</gene>
<proteinExistence type="predicted"/>
<accession>A0AA45C4V1</accession>
<evidence type="ECO:0000313" key="1">
    <source>
        <dbReference type="EMBL" id="PWJ87410.1"/>
    </source>
</evidence>
<organism evidence="1 2">
    <name type="scientific">Oceanotoga teriensis</name>
    <dbReference type="NCBI Taxonomy" id="515440"/>
    <lineage>
        <taxon>Bacteria</taxon>
        <taxon>Thermotogati</taxon>
        <taxon>Thermotogota</taxon>
        <taxon>Thermotogae</taxon>
        <taxon>Petrotogales</taxon>
        <taxon>Petrotogaceae</taxon>
        <taxon>Oceanotoga</taxon>
    </lineage>
</organism>
<sequence>MDRFKITEEEVKVLKKQMKRKIDEKVKIMKYCKYGYPQIIRNYPLKKDKPFPTLHWLSCPFLNSEISKLESIQEISRIQKIIDEDENLRADYFKAHQEEIKIRLEILDDEINKLSSPIKLKLKETGIGGIKNFSNIKCLHLHVASYLGGIKNPVGKIVVESLENLECANCICCDL</sequence>
<dbReference type="Proteomes" id="UP000245921">
    <property type="component" value="Unassembled WGS sequence"/>
</dbReference>
<keyword evidence="2" id="KW-1185">Reference proteome</keyword>
<dbReference type="RefSeq" id="WP_109606300.1">
    <property type="nucleotide sequence ID" value="NZ_JAMHJO010000008.1"/>
</dbReference>
<name>A0AA45C4V1_9BACT</name>
<dbReference type="AlphaFoldDB" id="A0AA45C4V1"/>
<dbReference type="Pfam" id="PF04417">
    <property type="entry name" value="DUF501"/>
    <property type="match status" value="1"/>
</dbReference>
<comment type="caution">
    <text evidence="1">The sequence shown here is derived from an EMBL/GenBank/DDBJ whole genome shotgun (WGS) entry which is preliminary data.</text>
</comment>
<evidence type="ECO:0008006" key="3">
    <source>
        <dbReference type="Google" id="ProtNLM"/>
    </source>
</evidence>
<protein>
    <recommendedName>
        <fullName evidence="3">DUF501 domain-containing protein</fullName>
    </recommendedName>
</protein>